<dbReference type="PANTHER" id="PTHR30451">
    <property type="entry name" value="OUTER MEMBRANE USHER PROTEIN"/>
    <property type="match status" value="1"/>
</dbReference>
<feature type="signal peptide" evidence="1">
    <location>
        <begin position="1"/>
        <end position="33"/>
    </location>
</feature>
<dbReference type="Gene3D" id="2.60.40.2610">
    <property type="entry name" value="Outer membrane usher protein FimD, plug domain"/>
    <property type="match status" value="1"/>
</dbReference>
<feature type="chain" id="PRO_5045102948" evidence="1">
    <location>
        <begin position="34"/>
        <end position="801"/>
    </location>
</feature>
<dbReference type="InterPro" id="IPR000015">
    <property type="entry name" value="Fimb_usher"/>
</dbReference>
<keyword evidence="1" id="KW-0732">Signal</keyword>
<accession>A0ABW0SP49</accession>
<dbReference type="InterPro" id="IPR042186">
    <property type="entry name" value="FimD_plug_dom"/>
</dbReference>
<dbReference type="PANTHER" id="PTHR30451:SF5">
    <property type="entry name" value="SLR0019 PROTEIN"/>
    <property type="match status" value="1"/>
</dbReference>
<dbReference type="Gene3D" id="2.60.40.3110">
    <property type="match status" value="1"/>
</dbReference>
<dbReference type="EMBL" id="JBHSNM010000002">
    <property type="protein sequence ID" value="MFC5570446.1"/>
    <property type="molecule type" value="Genomic_DNA"/>
</dbReference>
<keyword evidence="3" id="KW-1185">Reference proteome</keyword>
<gene>
    <name evidence="2" type="ORF">ACFPN1_10285</name>
</gene>
<evidence type="ECO:0000256" key="1">
    <source>
        <dbReference type="SAM" id="SignalP"/>
    </source>
</evidence>
<protein>
    <submittedName>
        <fullName evidence="2">Fimbria/pilus outer membrane usher protein</fullName>
    </submittedName>
</protein>
<dbReference type="Proteomes" id="UP001596036">
    <property type="component" value="Unassembled WGS sequence"/>
</dbReference>
<dbReference type="InterPro" id="IPR043142">
    <property type="entry name" value="PapC-like_C_sf"/>
</dbReference>
<dbReference type="Pfam" id="PF00577">
    <property type="entry name" value="Usher"/>
    <property type="match status" value="1"/>
</dbReference>
<organism evidence="2 3">
    <name type="scientific">Lysobacter yangpyeongensis</name>
    <dbReference type="NCBI Taxonomy" id="346182"/>
    <lineage>
        <taxon>Bacteria</taxon>
        <taxon>Pseudomonadati</taxon>
        <taxon>Pseudomonadota</taxon>
        <taxon>Gammaproteobacteria</taxon>
        <taxon>Lysobacterales</taxon>
        <taxon>Lysobacteraceae</taxon>
        <taxon>Lysobacter</taxon>
    </lineage>
</organism>
<dbReference type="RefSeq" id="WP_386754820.1">
    <property type="nucleotide sequence ID" value="NZ_JBHSNM010000002.1"/>
</dbReference>
<evidence type="ECO:0000313" key="3">
    <source>
        <dbReference type="Proteomes" id="UP001596036"/>
    </source>
</evidence>
<dbReference type="Gene3D" id="2.60.40.2070">
    <property type="match status" value="1"/>
</dbReference>
<comment type="caution">
    <text evidence="2">The sequence shown here is derived from an EMBL/GenBank/DDBJ whole genome shotgun (WGS) entry which is preliminary data.</text>
</comment>
<reference evidence="3" key="1">
    <citation type="journal article" date="2019" name="Int. J. Syst. Evol. Microbiol.">
        <title>The Global Catalogue of Microorganisms (GCM) 10K type strain sequencing project: providing services to taxonomists for standard genome sequencing and annotation.</title>
        <authorList>
            <consortium name="The Broad Institute Genomics Platform"/>
            <consortium name="The Broad Institute Genome Sequencing Center for Infectious Disease"/>
            <person name="Wu L."/>
            <person name="Ma J."/>
        </authorList>
    </citation>
    <scope>NUCLEOTIDE SEQUENCE [LARGE SCALE GENOMIC DNA]</scope>
    <source>
        <strain evidence="3">KACC 11407</strain>
    </source>
</reference>
<sequence length="801" mass="85370">MASRFRLPSVVRPRSLTLALAIALSSYVTTASAGAGAGTGTGSVSLGELGLPDIGGVAAATGAGDTQLLYLEAYLGERPLGQLARVQLREGRLFITPDDLRRLGVVVDPALPTDESGLIALDAVTGLSYRYDVEGQRLILDVAPQLRPNQSLGYRIPEAVEATRSAGLLLDYDAYGRSTDHEDTLSLGTMLRAFGRFGAIDNSFVSRAGDRADAYQRLDTRWTYSDSRHMTTWSAGDFIGGGLAWSRPVRMGGVQLRRNFGVRPDLITFPVPRFTGQATVPSSVELLVDNVKQFGADIDDGPFVLDSFPRITGAGEATLVVRDALGRTTQTSVPIYVDYQRLAPGLSDFSLEAGRLRLGYATDHDRYGDDVVASGSYRRGLSMSVTGEAHAEYGPDLRLAGAGVVWAPAGHLGVVTASLARSEGNGSGDQRSAGYQWMSPRFGFDLKAQRRSRGFRDLGDLAEGGVPTSLRAQDQASAWWAMPRGSLAFSWLRWRSHAGDEDSVRTLTWSQVIGHRLNASLGVFDSDSSGAGFNLNFNLPLGRLRDASLSASHSRDRDDAIAAVRQSPGYDGGWGWELQAGDRDGRYGLASTTLRGRYGEATLGADHDRGDTNYFGQASGSLVWMGGATFASRRIGDSFAVVSTQGVPGVPVLYENRLFGTTNARGFVLLPDLRGWQRNRVGMDPDALGVEYRVPPLEQMVTPADHGGVLVRFDVARVHPAMVTLLTAGGAPMPAGTQGRIVDGDAFLVGLDGQAYLADLPAGGTLEVELPGSTCRYALPAQLPGDTGVLQLGPLPCGALP</sequence>
<proteinExistence type="predicted"/>
<name>A0ABW0SP49_9GAMM</name>
<evidence type="ECO:0000313" key="2">
    <source>
        <dbReference type="EMBL" id="MFC5570446.1"/>
    </source>
</evidence>